<dbReference type="Gene3D" id="1.10.287.130">
    <property type="match status" value="1"/>
</dbReference>
<feature type="transmembrane region" description="Helical" evidence="7">
    <location>
        <begin position="208"/>
        <end position="228"/>
    </location>
</feature>
<dbReference type="RefSeq" id="WP_191763135.1">
    <property type="nucleotide sequence ID" value="NZ_JACSPP010000008.1"/>
</dbReference>
<dbReference type="SMART" id="SM00388">
    <property type="entry name" value="HisKA"/>
    <property type="match status" value="1"/>
</dbReference>
<accession>A0ABR8Y630</accession>
<dbReference type="PANTHER" id="PTHR45453">
    <property type="entry name" value="PHOSPHATE REGULON SENSOR PROTEIN PHOR"/>
    <property type="match status" value="1"/>
</dbReference>
<keyword evidence="7" id="KW-1133">Transmembrane helix</keyword>
<dbReference type="InterPro" id="IPR003661">
    <property type="entry name" value="HisK_dim/P_dom"/>
</dbReference>
<dbReference type="InterPro" id="IPR036890">
    <property type="entry name" value="HATPase_C_sf"/>
</dbReference>
<evidence type="ECO:0000256" key="3">
    <source>
        <dbReference type="ARBA" id="ARBA00022553"/>
    </source>
</evidence>
<evidence type="ECO:0000256" key="5">
    <source>
        <dbReference type="ARBA" id="ARBA00022777"/>
    </source>
</evidence>
<keyword evidence="10" id="KW-1185">Reference proteome</keyword>
<protein>
    <recommendedName>
        <fullName evidence="2">histidine kinase</fullName>
        <ecNumber evidence="2">2.7.13.3</ecNumber>
    </recommendedName>
</protein>
<dbReference type="InterPro" id="IPR004358">
    <property type="entry name" value="Sig_transdc_His_kin-like_C"/>
</dbReference>
<name>A0ABR8Y630_9BACT</name>
<dbReference type="Gene3D" id="3.30.565.10">
    <property type="entry name" value="Histidine kinase-like ATPase, C-terminal domain"/>
    <property type="match status" value="1"/>
</dbReference>
<dbReference type="Pfam" id="PF02518">
    <property type="entry name" value="HATPase_c"/>
    <property type="match status" value="1"/>
</dbReference>
<evidence type="ECO:0000259" key="8">
    <source>
        <dbReference type="PROSITE" id="PS50109"/>
    </source>
</evidence>
<keyword evidence="3" id="KW-0597">Phosphoprotein</keyword>
<dbReference type="InterPro" id="IPR003594">
    <property type="entry name" value="HATPase_dom"/>
</dbReference>
<organism evidence="9 10">
    <name type="scientific">Phocaeicola intestinalis</name>
    <dbReference type="NCBI Taxonomy" id="2762212"/>
    <lineage>
        <taxon>Bacteria</taxon>
        <taxon>Pseudomonadati</taxon>
        <taxon>Bacteroidota</taxon>
        <taxon>Bacteroidia</taxon>
        <taxon>Bacteroidales</taxon>
        <taxon>Bacteroidaceae</taxon>
        <taxon>Phocaeicola</taxon>
    </lineage>
</organism>
<dbReference type="SMART" id="SM00387">
    <property type="entry name" value="HATPase_c"/>
    <property type="match status" value="1"/>
</dbReference>
<sequence>MKKSVPWINLVTIVASLSILIAQAIGFRLQCRHALEQAVNEQKRLVGQCCGDFFRQQMEVPSDKGFVVYLFTAETHELLDTYTSVPGSYVENGIVRLNPRLTLQTDTFYLPASVSYNNWSTLATRYVASERGLASPQALEAFLRERLDEPALTVTASAGRQLLADIETVSAGSFFRPTYRLQFGINPLNRESVFIGGSLKTGTLLKEIYWMLAASAVWAILLMLCLIYQARTIHGERKLNRLRNDFLHAMIHELKRPVQSLKILMSVLKDKEMSRDETLRREAVADAQAELDNLSAYFSKLRDMTYGDFKEIPLNRTVFSLNALLRPLAEKAERQGVSIRIDSEPQDILVKADRMHISNIFSNLLENAVKYARGEAVITITLRQTGNRTDIKVSDNGRGIPADELKHIFEKFYRSPAVRRENIPGLGLGLSYVKSLVEAHRGHIRVESEPNRGTTFYISIPQ</sequence>
<keyword evidence="7" id="KW-0812">Transmembrane</keyword>
<dbReference type="InterPro" id="IPR005467">
    <property type="entry name" value="His_kinase_dom"/>
</dbReference>
<dbReference type="Proteomes" id="UP000620874">
    <property type="component" value="Unassembled WGS sequence"/>
</dbReference>
<evidence type="ECO:0000256" key="1">
    <source>
        <dbReference type="ARBA" id="ARBA00000085"/>
    </source>
</evidence>
<dbReference type="CDD" id="cd00075">
    <property type="entry name" value="HATPase"/>
    <property type="match status" value="1"/>
</dbReference>
<reference evidence="9 10" key="1">
    <citation type="submission" date="2020-08" db="EMBL/GenBank/DDBJ databases">
        <title>A Genomic Blueprint of the Chicken Gut Microbiome.</title>
        <authorList>
            <person name="Gilroy R."/>
            <person name="Ravi A."/>
            <person name="Getino M."/>
            <person name="Pursley I."/>
            <person name="Horton D.L."/>
            <person name="Alikhan N.-F."/>
            <person name="Baker D."/>
            <person name="Gharbi K."/>
            <person name="Hall N."/>
            <person name="Watson M."/>
            <person name="Adriaenssens E.M."/>
            <person name="Foster-Nyarko E."/>
            <person name="Jarju S."/>
            <person name="Secka A."/>
            <person name="Antonio M."/>
            <person name="Oren A."/>
            <person name="Chaudhuri R."/>
            <person name="La Ragione R.M."/>
            <person name="Hildebrand F."/>
            <person name="Pallen M.J."/>
        </authorList>
    </citation>
    <scope>NUCLEOTIDE SEQUENCE [LARGE SCALE GENOMIC DNA]</scope>
    <source>
        <strain evidence="9 10">Sa1CVN1</strain>
    </source>
</reference>
<evidence type="ECO:0000313" key="9">
    <source>
        <dbReference type="EMBL" id="MBD8039667.1"/>
    </source>
</evidence>
<dbReference type="PANTHER" id="PTHR45453:SF1">
    <property type="entry name" value="PHOSPHATE REGULON SENSOR PROTEIN PHOR"/>
    <property type="match status" value="1"/>
</dbReference>
<evidence type="ECO:0000313" key="10">
    <source>
        <dbReference type="Proteomes" id="UP000620874"/>
    </source>
</evidence>
<dbReference type="EC" id="2.7.13.3" evidence="2"/>
<dbReference type="PROSITE" id="PS50109">
    <property type="entry name" value="HIS_KIN"/>
    <property type="match status" value="1"/>
</dbReference>
<keyword evidence="5 9" id="KW-0418">Kinase</keyword>
<evidence type="ECO:0000256" key="7">
    <source>
        <dbReference type="SAM" id="Phobius"/>
    </source>
</evidence>
<dbReference type="InterPro" id="IPR050351">
    <property type="entry name" value="BphY/WalK/GraS-like"/>
</dbReference>
<keyword evidence="6" id="KW-0902">Two-component regulatory system</keyword>
<gene>
    <name evidence="9" type="ORF">H9625_04260</name>
</gene>
<dbReference type="SUPFAM" id="SSF47384">
    <property type="entry name" value="Homodimeric domain of signal transducing histidine kinase"/>
    <property type="match status" value="1"/>
</dbReference>
<dbReference type="InterPro" id="IPR036097">
    <property type="entry name" value="HisK_dim/P_sf"/>
</dbReference>
<dbReference type="EMBL" id="JACSPP010000008">
    <property type="protein sequence ID" value="MBD8039667.1"/>
    <property type="molecule type" value="Genomic_DNA"/>
</dbReference>
<comment type="caution">
    <text evidence="9">The sequence shown here is derived from an EMBL/GenBank/DDBJ whole genome shotgun (WGS) entry which is preliminary data.</text>
</comment>
<evidence type="ECO:0000256" key="6">
    <source>
        <dbReference type="ARBA" id="ARBA00023012"/>
    </source>
</evidence>
<evidence type="ECO:0000256" key="2">
    <source>
        <dbReference type="ARBA" id="ARBA00012438"/>
    </source>
</evidence>
<feature type="domain" description="Histidine kinase" evidence="8">
    <location>
        <begin position="249"/>
        <end position="462"/>
    </location>
</feature>
<evidence type="ECO:0000256" key="4">
    <source>
        <dbReference type="ARBA" id="ARBA00022679"/>
    </source>
</evidence>
<dbReference type="SUPFAM" id="SSF55874">
    <property type="entry name" value="ATPase domain of HSP90 chaperone/DNA topoisomerase II/histidine kinase"/>
    <property type="match status" value="1"/>
</dbReference>
<comment type="catalytic activity">
    <reaction evidence="1">
        <text>ATP + protein L-histidine = ADP + protein N-phospho-L-histidine.</text>
        <dbReference type="EC" id="2.7.13.3"/>
    </reaction>
</comment>
<keyword evidence="7" id="KW-0472">Membrane</keyword>
<dbReference type="CDD" id="cd00082">
    <property type="entry name" value="HisKA"/>
    <property type="match status" value="1"/>
</dbReference>
<keyword evidence="4" id="KW-0808">Transferase</keyword>
<dbReference type="PRINTS" id="PR00344">
    <property type="entry name" value="BCTRLSENSOR"/>
</dbReference>
<proteinExistence type="predicted"/>
<dbReference type="GO" id="GO:0016301">
    <property type="term" value="F:kinase activity"/>
    <property type="evidence" value="ECO:0007669"/>
    <property type="project" value="UniProtKB-KW"/>
</dbReference>